<name>A0A3A9JEX0_9PROT</name>
<protein>
    <submittedName>
        <fullName evidence="1">Uncharacterized protein</fullName>
    </submittedName>
</protein>
<dbReference type="Proteomes" id="UP000274097">
    <property type="component" value="Unassembled WGS sequence"/>
</dbReference>
<evidence type="ECO:0000313" key="1">
    <source>
        <dbReference type="EMBL" id="RKK03911.1"/>
    </source>
</evidence>
<comment type="caution">
    <text evidence="1">The sequence shown here is derived from an EMBL/GenBank/DDBJ whole genome shotgun (WGS) entry which is preliminary data.</text>
</comment>
<keyword evidence="3" id="KW-1185">Reference proteome</keyword>
<gene>
    <name evidence="1" type="ORF">D6Z83_12010</name>
    <name evidence="2" type="ORF">EBE87_13935</name>
</gene>
<proteinExistence type="predicted"/>
<evidence type="ECO:0000313" key="4">
    <source>
        <dbReference type="Proteomes" id="UP000278036"/>
    </source>
</evidence>
<dbReference type="OrthoDB" id="7366688at2"/>
<evidence type="ECO:0000313" key="3">
    <source>
        <dbReference type="Proteomes" id="UP000274097"/>
    </source>
</evidence>
<evidence type="ECO:0000313" key="2">
    <source>
        <dbReference type="EMBL" id="RMI20907.1"/>
    </source>
</evidence>
<sequence length="78" mass="7802">MGGLMKAPKPVVVTASQPAAVAPAVNAAEVAATAQAARVENQERARRGLVGTIATSDRGVLGEAPRPAASARKTLLGE</sequence>
<organism evidence="1 4">
    <name type="scientific">Teichococcus wenyumeiae</name>
    <dbReference type="NCBI Taxonomy" id="2478470"/>
    <lineage>
        <taxon>Bacteria</taxon>
        <taxon>Pseudomonadati</taxon>
        <taxon>Pseudomonadota</taxon>
        <taxon>Alphaproteobacteria</taxon>
        <taxon>Acetobacterales</taxon>
        <taxon>Roseomonadaceae</taxon>
        <taxon>Roseomonas</taxon>
    </lineage>
</organism>
<reference evidence="1 4" key="1">
    <citation type="submission" date="2018-09" db="EMBL/GenBank/DDBJ databases">
        <title>Roseomonas sp. nov., isolated from feces of Tibetan antelopes in the Qinghai-Tibet plateau, China.</title>
        <authorList>
            <person name="Tian Z."/>
        </authorList>
    </citation>
    <scope>NUCLEOTIDE SEQUENCE [LARGE SCALE GENOMIC DNA]</scope>
    <source>
        <strain evidence="2 3">Z23</strain>
        <strain evidence="1 4">Z24</strain>
    </source>
</reference>
<dbReference type="EMBL" id="RFLX01000009">
    <property type="protein sequence ID" value="RMI20907.1"/>
    <property type="molecule type" value="Genomic_DNA"/>
</dbReference>
<dbReference type="InParanoid" id="A0A3A9JEX0"/>
<dbReference type="Proteomes" id="UP000278036">
    <property type="component" value="Unassembled WGS sequence"/>
</dbReference>
<dbReference type="EMBL" id="RAQU01000063">
    <property type="protein sequence ID" value="RKK03911.1"/>
    <property type="molecule type" value="Genomic_DNA"/>
</dbReference>
<dbReference type="RefSeq" id="WP_120638551.1">
    <property type="nucleotide sequence ID" value="NZ_RAQU01000063.1"/>
</dbReference>
<accession>A0A3A9JEX0</accession>
<dbReference type="AlphaFoldDB" id="A0A3A9JEX0"/>